<feature type="transmembrane region" description="Helical" evidence="7">
    <location>
        <begin position="48"/>
        <end position="78"/>
    </location>
</feature>
<proteinExistence type="predicted"/>
<keyword evidence="5 7" id="KW-0472">Membrane</keyword>
<evidence type="ECO:0000256" key="4">
    <source>
        <dbReference type="ARBA" id="ARBA00022989"/>
    </source>
</evidence>
<feature type="region of interest" description="Disordered" evidence="6">
    <location>
        <begin position="307"/>
        <end position="334"/>
    </location>
</feature>
<evidence type="ECO:0000256" key="3">
    <source>
        <dbReference type="ARBA" id="ARBA00022692"/>
    </source>
</evidence>
<organism evidence="8 9">
    <name type="scientific">Mesohalobacter halotolerans</name>
    <dbReference type="NCBI Taxonomy" id="1883405"/>
    <lineage>
        <taxon>Bacteria</taxon>
        <taxon>Pseudomonadati</taxon>
        <taxon>Bacteroidota</taxon>
        <taxon>Flavobacteriia</taxon>
        <taxon>Flavobacteriales</taxon>
        <taxon>Flavobacteriaceae</taxon>
        <taxon>Mesohalobacter</taxon>
    </lineage>
</organism>
<dbReference type="Pfam" id="PF03739">
    <property type="entry name" value="LptF_LptG"/>
    <property type="match status" value="1"/>
</dbReference>
<evidence type="ECO:0000256" key="7">
    <source>
        <dbReference type="SAM" id="Phobius"/>
    </source>
</evidence>
<keyword evidence="2" id="KW-1003">Cell membrane</keyword>
<evidence type="ECO:0000313" key="8">
    <source>
        <dbReference type="EMBL" id="TKS56320.1"/>
    </source>
</evidence>
<reference evidence="8 9" key="1">
    <citation type="submission" date="2019-04" db="EMBL/GenBank/DDBJ databases">
        <title>Psychroflexus halotolerans sp. nov., isolated from a marine solar saltern.</title>
        <authorList>
            <person name="Feng X."/>
        </authorList>
    </citation>
    <scope>NUCLEOTIDE SEQUENCE [LARGE SCALE GENOMIC DNA]</scope>
    <source>
        <strain evidence="8 9">WDS2C27</strain>
    </source>
</reference>
<evidence type="ECO:0000256" key="2">
    <source>
        <dbReference type="ARBA" id="ARBA00022475"/>
    </source>
</evidence>
<dbReference type="PANTHER" id="PTHR33529">
    <property type="entry name" value="SLR0882 PROTEIN-RELATED"/>
    <property type="match status" value="1"/>
</dbReference>
<dbReference type="GO" id="GO:0043190">
    <property type="term" value="C:ATP-binding cassette (ABC) transporter complex"/>
    <property type="evidence" value="ECO:0007669"/>
    <property type="project" value="TreeGrafter"/>
</dbReference>
<comment type="subcellular location">
    <subcellularLocation>
        <location evidence="1">Cell membrane</location>
        <topology evidence="1">Multi-pass membrane protein</topology>
    </subcellularLocation>
</comment>
<sequence length="515" mass="58521">MKTLDRYILFSFLKTFLSVFMILILIFTLYIVWAFIKDLAGKELDVVIIAKFIFYMLPSLVPLILPLTILVTSIMIFGNFSENYEFAAMKSAGISLQRAMGSLIIFIVILGYVTFQFSNTVIPWAEFKSLNLRKNLAQVKPAMAINENRFSDIASYVIKVDKKTGENQEILNDVIIHEKNQKRSGNHTVIKSKTGEFKSGGNPNLISLVLKNGNYYNEIPPKNYKERQKRPFVKTSFDEYVLNIDISELNKTDLTDESATHPYKALNTAELRTNLDSFSNNYTKNIGIYNRFMNQRNGYTNLFKKTGQKTKDNKQSKRQIPQNDPQKTTSVPDSMRSKILHPDEYYILDSLILKQSKHIQKQIFSLAESSVGRISTQIMAKEKVFANKARILNRVELELHEKYAIGISCIVLFFVGAPLGAIIRKGGLGLPLVVSILLFLAYHFFGIFAGNSAESGKLSPFLGAWISTLIMLPLGIYLTYRATTDQGFINTDIITEPVKKILRQLKLIKPHDEND</sequence>
<dbReference type="RefSeq" id="WP_138931422.1">
    <property type="nucleotide sequence ID" value="NZ_SWMU01000002.1"/>
</dbReference>
<evidence type="ECO:0000313" key="9">
    <source>
        <dbReference type="Proteomes" id="UP000306552"/>
    </source>
</evidence>
<dbReference type="OrthoDB" id="1096108at2"/>
<dbReference type="AlphaFoldDB" id="A0A4U5TQ51"/>
<feature type="transmembrane region" description="Helical" evidence="7">
    <location>
        <begin position="99"/>
        <end position="118"/>
    </location>
</feature>
<accession>A0A4U5TQ51</accession>
<dbReference type="EMBL" id="SWMU01000002">
    <property type="protein sequence ID" value="TKS56320.1"/>
    <property type="molecule type" value="Genomic_DNA"/>
</dbReference>
<feature type="compositionally biased region" description="Polar residues" evidence="6">
    <location>
        <begin position="318"/>
        <end position="332"/>
    </location>
</feature>
<dbReference type="Proteomes" id="UP000306552">
    <property type="component" value="Unassembled WGS sequence"/>
</dbReference>
<dbReference type="GO" id="GO:0015920">
    <property type="term" value="P:lipopolysaccharide transport"/>
    <property type="evidence" value="ECO:0007669"/>
    <property type="project" value="TreeGrafter"/>
</dbReference>
<name>A0A4U5TQ51_9FLAO</name>
<evidence type="ECO:0000256" key="1">
    <source>
        <dbReference type="ARBA" id="ARBA00004651"/>
    </source>
</evidence>
<dbReference type="InterPro" id="IPR005495">
    <property type="entry name" value="LptG/LptF_permease"/>
</dbReference>
<feature type="transmembrane region" description="Helical" evidence="7">
    <location>
        <begin position="403"/>
        <end position="423"/>
    </location>
</feature>
<dbReference type="PANTHER" id="PTHR33529:SF6">
    <property type="entry name" value="YJGP_YJGQ FAMILY PERMEASE"/>
    <property type="match status" value="1"/>
</dbReference>
<keyword evidence="9" id="KW-1185">Reference proteome</keyword>
<feature type="transmembrane region" description="Helical" evidence="7">
    <location>
        <begin position="461"/>
        <end position="480"/>
    </location>
</feature>
<evidence type="ECO:0000256" key="5">
    <source>
        <dbReference type="ARBA" id="ARBA00023136"/>
    </source>
</evidence>
<feature type="transmembrane region" description="Helical" evidence="7">
    <location>
        <begin position="430"/>
        <end position="449"/>
    </location>
</feature>
<comment type="caution">
    <text evidence="8">The sequence shown here is derived from an EMBL/GenBank/DDBJ whole genome shotgun (WGS) entry which is preliminary data.</text>
</comment>
<keyword evidence="3 7" id="KW-0812">Transmembrane</keyword>
<protein>
    <submittedName>
        <fullName evidence="8">YjgP/YjgQ family permease</fullName>
    </submittedName>
</protein>
<keyword evidence="4 7" id="KW-1133">Transmembrane helix</keyword>
<gene>
    <name evidence="8" type="ORF">FCN74_04555</name>
</gene>
<evidence type="ECO:0000256" key="6">
    <source>
        <dbReference type="SAM" id="MobiDB-lite"/>
    </source>
</evidence>
<feature type="transmembrane region" description="Helical" evidence="7">
    <location>
        <begin position="12"/>
        <end position="36"/>
    </location>
</feature>